<dbReference type="SMART" id="SM01321">
    <property type="entry name" value="Y1_Tnp"/>
    <property type="match status" value="1"/>
</dbReference>
<proteinExistence type="predicted"/>
<evidence type="ECO:0000256" key="1">
    <source>
        <dbReference type="SAM" id="MobiDB-lite"/>
    </source>
</evidence>
<dbReference type="GO" id="GO:0004803">
    <property type="term" value="F:transposase activity"/>
    <property type="evidence" value="ECO:0007669"/>
    <property type="project" value="InterPro"/>
</dbReference>
<gene>
    <name evidence="3" type="ORF">FHS09_002413</name>
</gene>
<dbReference type="PANTHER" id="PTHR34322:SF2">
    <property type="entry name" value="TRANSPOSASE IS200-LIKE DOMAIN-CONTAINING PROTEIN"/>
    <property type="match status" value="1"/>
</dbReference>
<feature type="domain" description="Transposase IS200-like" evidence="2">
    <location>
        <begin position="18"/>
        <end position="128"/>
    </location>
</feature>
<evidence type="ECO:0000313" key="3">
    <source>
        <dbReference type="EMBL" id="MBB3061575.1"/>
    </source>
</evidence>
<evidence type="ECO:0000259" key="2">
    <source>
        <dbReference type="SMART" id="SM01321"/>
    </source>
</evidence>
<evidence type="ECO:0000313" key="4">
    <source>
        <dbReference type="Proteomes" id="UP000535937"/>
    </source>
</evidence>
<dbReference type="InterPro" id="IPR036515">
    <property type="entry name" value="Transposase_17_sf"/>
</dbReference>
<dbReference type="PANTHER" id="PTHR34322">
    <property type="entry name" value="TRANSPOSASE, Y1_TNP DOMAIN-CONTAINING"/>
    <property type="match status" value="1"/>
</dbReference>
<dbReference type="Gene3D" id="3.30.70.1290">
    <property type="entry name" value="Transposase IS200-like"/>
    <property type="match status" value="1"/>
</dbReference>
<reference evidence="3 4" key="1">
    <citation type="submission" date="2020-08" db="EMBL/GenBank/DDBJ databases">
        <title>Genomic Encyclopedia of Type Strains, Phase III (KMG-III): the genomes of soil and plant-associated and newly described type strains.</title>
        <authorList>
            <person name="Whitman W."/>
        </authorList>
    </citation>
    <scope>NUCLEOTIDE SEQUENCE [LARGE SCALE GENOMIC DNA]</scope>
    <source>
        <strain evidence="3 4">CECT 8799</strain>
    </source>
</reference>
<feature type="region of interest" description="Disordered" evidence="1">
    <location>
        <begin position="1"/>
        <end position="25"/>
    </location>
</feature>
<accession>A0A7W4WC71</accession>
<dbReference type="SUPFAM" id="SSF143422">
    <property type="entry name" value="Transposase IS200-like"/>
    <property type="match status" value="1"/>
</dbReference>
<comment type="caution">
    <text evidence="3">The sequence shown here is derived from an EMBL/GenBank/DDBJ whole genome shotgun (WGS) entry which is preliminary data.</text>
</comment>
<dbReference type="EMBL" id="JACHWZ010000010">
    <property type="protein sequence ID" value="MBB3061575.1"/>
    <property type="molecule type" value="Genomic_DNA"/>
</dbReference>
<dbReference type="GO" id="GO:0003677">
    <property type="term" value="F:DNA binding"/>
    <property type="evidence" value="ECO:0007669"/>
    <property type="project" value="InterPro"/>
</dbReference>
<dbReference type="GO" id="GO:0006313">
    <property type="term" value="P:DNA transposition"/>
    <property type="evidence" value="ECO:0007669"/>
    <property type="project" value="InterPro"/>
</dbReference>
<dbReference type="Proteomes" id="UP000535937">
    <property type="component" value="Unassembled WGS sequence"/>
</dbReference>
<dbReference type="AlphaFoldDB" id="A0A7W4WC71"/>
<keyword evidence="4" id="KW-1185">Reference proteome</keyword>
<name>A0A7W4WC71_9GAMM</name>
<dbReference type="InterPro" id="IPR002686">
    <property type="entry name" value="Transposase_17"/>
</dbReference>
<organism evidence="3 4">
    <name type="scientific">Microbulbifer rhizosphaerae</name>
    <dbReference type="NCBI Taxonomy" id="1562603"/>
    <lineage>
        <taxon>Bacteria</taxon>
        <taxon>Pseudomonadati</taxon>
        <taxon>Pseudomonadota</taxon>
        <taxon>Gammaproteobacteria</taxon>
        <taxon>Cellvibrionales</taxon>
        <taxon>Microbulbiferaceae</taxon>
        <taxon>Microbulbifer</taxon>
    </lineage>
</organism>
<sequence>MERQVDGTNSPRGSSRMSTSCHPAGKSGQQTFFCDEDYQAYIDLLADACRMRDTEVWAWCLMPNHVHLVLVPSSEDGLRATISETHRRYTRRINLREGWRGHLWQERFHSFPMDEPYLLATVRYVELNPVKAKLVVDPRDWPWSSARARSGATVDKLLAPRRPPAATIRPRPMGHCHWSRWRRAGQTTTVWFEPRH</sequence>
<protein>
    <submittedName>
        <fullName evidence="3">REP element-mobilizing transposase RayT</fullName>
    </submittedName>
</protein>
<dbReference type="Pfam" id="PF01797">
    <property type="entry name" value="Y1_Tnp"/>
    <property type="match status" value="1"/>
</dbReference>